<gene>
    <name evidence="10" type="primary">LOC111597401</name>
</gene>
<evidence type="ECO:0000256" key="6">
    <source>
        <dbReference type="ARBA" id="ARBA00022801"/>
    </source>
</evidence>
<dbReference type="InterPro" id="IPR045249">
    <property type="entry name" value="HARBI1-like"/>
</dbReference>
<keyword evidence="7" id="KW-0539">Nucleus</keyword>
<evidence type="ECO:0000256" key="5">
    <source>
        <dbReference type="ARBA" id="ARBA00022723"/>
    </source>
</evidence>
<evidence type="ECO:0000256" key="1">
    <source>
        <dbReference type="ARBA" id="ARBA00001968"/>
    </source>
</evidence>
<accession>A0A6J1LKK5</accession>
<dbReference type="InterPro" id="IPR027806">
    <property type="entry name" value="HARBI1_dom"/>
</dbReference>
<reference evidence="10" key="1">
    <citation type="submission" date="2025-08" db="UniProtKB">
        <authorList>
            <consortium name="RefSeq"/>
        </authorList>
    </citation>
    <scope>IDENTIFICATION</scope>
    <source>
        <strain evidence="10">15085-1641.00</strain>
        <tissue evidence="10">Whole body</tissue>
    </source>
</reference>
<dbReference type="KEGG" id="dhe:111597401"/>
<dbReference type="Pfam" id="PF13359">
    <property type="entry name" value="DDE_Tnp_4"/>
    <property type="match status" value="1"/>
</dbReference>
<dbReference type="Proteomes" id="UP000504633">
    <property type="component" value="Unplaced"/>
</dbReference>
<keyword evidence="9" id="KW-1185">Reference proteome</keyword>
<dbReference type="PANTHER" id="PTHR22930">
    <property type="match status" value="1"/>
</dbReference>
<dbReference type="PANTHER" id="PTHR22930:SF289">
    <property type="entry name" value="DDE TNP4 DOMAIN-CONTAINING PROTEIN-RELATED"/>
    <property type="match status" value="1"/>
</dbReference>
<dbReference type="GO" id="GO:0004518">
    <property type="term" value="F:nuclease activity"/>
    <property type="evidence" value="ECO:0007669"/>
    <property type="project" value="UniProtKB-KW"/>
</dbReference>
<evidence type="ECO:0000259" key="8">
    <source>
        <dbReference type="Pfam" id="PF13359"/>
    </source>
</evidence>
<dbReference type="OMA" id="FNERHAA"/>
<keyword evidence="6" id="KW-0378">Hydrolase</keyword>
<evidence type="ECO:0000256" key="7">
    <source>
        <dbReference type="ARBA" id="ARBA00023242"/>
    </source>
</evidence>
<organism evidence="9 10">
    <name type="scientific">Drosophila hydei</name>
    <name type="common">Fruit fly</name>
    <dbReference type="NCBI Taxonomy" id="7224"/>
    <lineage>
        <taxon>Eukaryota</taxon>
        <taxon>Metazoa</taxon>
        <taxon>Ecdysozoa</taxon>
        <taxon>Arthropoda</taxon>
        <taxon>Hexapoda</taxon>
        <taxon>Insecta</taxon>
        <taxon>Pterygota</taxon>
        <taxon>Neoptera</taxon>
        <taxon>Endopterygota</taxon>
        <taxon>Diptera</taxon>
        <taxon>Brachycera</taxon>
        <taxon>Muscomorpha</taxon>
        <taxon>Ephydroidea</taxon>
        <taxon>Drosophilidae</taxon>
        <taxon>Drosophila</taxon>
    </lineage>
</organism>
<evidence type="ECO:0000256" key="4">
    <source>
        <dbReference type="ARBA" id="ARBA00022722"/>
    </source>
</evidence>
<evidence type="ECO:0000313" key="9">
    <source>
        <dbReference type="Proteomes" id="UP000504633"/>
    </source>
</evidence>
<keyword evidence="5" id="KW-0479">Metal-binding</keyword>
<dbReference type="GO" id="GO:0005634">
    <property type="term" value="C:nucleus"/>
    <property type="evidence" value="ECO:0007669"/>
    <property type="project" value="UniProtKB-SubCell"/>
</dbReference>
<evidence type="ECO:0000256" key="3">
    <source>
        <dbReference type="ARBA" id="ARBA00006958"/>
    </source>
</evidence>
<evidence type="ECO:0000256" key="2">
    <source>
        <dbReference type="ARBA" id="ARBA00004123"/>
    </source>
</evidence>
<dbReference type="RefSeq" id="XP_023167848.2">
    <property type="nucleotide sequence ID" value="XM_023312080.2"/>
</dbReference>
<feature type="domain" description="DDE Tnp4" evidence="8">
    <location>
        <begin position="152"/>
        <end position="301"/>
    </location>
</feature>
<dbReference type="AlphaFoldDB" id="A0A6J1LKK5"/>
<protein>
    <submittedName>
        <fullName evidence="10">Nuclease HARBI1</fullName>
    </submittedName>
</protein>
<proteinExistence type="inferred from homology"/>
<sequence>MTFVFALACSESRRKQKAHKLNKKGNSKSDISVLSLTDTRFIKLFRVDKDTFRWILRQIRPDFTVSHLTAALQLAAVLHFLATGSYQLSVAEDRPVNIGRTTFSRILHNIIPLMEAALCEAAISLRMSQQQIKQSCDYFYENFQLPRVVACVDGFQVRILKPVRDETVYFNEKEYYSLNAMLLLNFNMEIMAIDATHPGSCSDHFIWSNSQERQYLSKHIKCHYVLADSSYALEHNVLTPYSNPKPGSVEQRFNERHAAARAVAQRSINLLKSRFACLQRALMYDAKFVVNVVNVCCALHNICCRRKTPINENEMLHEQLVEFDGGIEYEDDETGTLLRDEIASTIC</sequence>
<name>A0A6J1LKK5_DROHY</name>
<keyword evidence="4" id="KW-0540">Nuclease</keyword>
<dbReference type="GO" id="GO:0016787">
    <property type="term" value="F:hydrolase activity"/>
    <property type="evidence" value="ECO:0007669"/>
    <property type="project" value="UniProtKB-KW"/>
</dbReference>
<comment type="cofactor">
    <cofactor evidence="1">
        <name>a divalent metal cation</name>
        <dbReference type="ChEBI" id="CHEBI:60240"/>
    </cofactor>
</comment>
<dbReference type="GO" id="GO:0046872">
    <property type="term" value="F:metal ion binding"/>
    <property type="evidence" value="ECO:0007669"/>
    <property type="project" value="UniProtKB-KW"/>
</dbReference>
<comment type="similarity">
    <text evidence="3">Belongs to the HARBI1 family.</text>
</comment>
<evidence type="ECO:0000313" key="10">
    <source>
        <dbReference type="RefSeq" id="XP_023167848.2"/>
    </source>
</evidence>
<comment type="subcellular location">
    <subcellularLocation>
        <location evidence="2">Nucleus</location>
    </subcellularLocation>
</comment>
<dbReference type="GeneID" id="111597401"/>
<dbReference type="OrthoDB" id="8065482at2759"/>